<keyword evidence="4" id="KW-1185">Reference proteome</keyword>
<name>D0LTJ5_HALO1</name>
<proteinExistence type="predicted"/>
<reference evidence="3 4" key="1">
    <citation type="journal article" date="2010" name="Stand. Genomic Sci.">
        <title>Complete genome sequence of Haliangium ochraceum type strain (SMP-2).</title>
        <authorList>
            <consortium name="US DOE Joint Genome Institute (JGI-PGF)"/>
            <person name="Ivanova N."/>
            <person name="Daum C."/>
            <person name="Lang E."/>
            <person name="Abt B."/>
            <person name="Kopitz M."/>
            <person name="Saunders E."/>
            <person name="Lapidus A."/>
            <person name="Lucas S."/>
            <person name="Glavina Del Rio T."/>
            <person name="Nolan M."/>
            <person name="Tice H."/>
            <person name="Copeland A."/>
            <person name="Cheng J.F."/>
            <person name="Chen F."/>
            <person name="Bruce D."/>
            <person name="Goodwin L."/>
            <person name="Pitluck S."/>
            <person name="Mavromatis K."/>
            <person name="Pati A."/>
            <person name="Mikhailova N."/>
            <person name="Chen A."/>
            <person name="Palaniappan K."/>
            <person name="Land M."/>
            <person name="Hauser L."/>
            <person name="Chang Y.J."/>
            <person name="Jeffries C.D."/>
            <person name="Detter J.C."/>
            <person name="Brettin T."/>
            <person name="Rohde M."/>
            <person name="Goker M."/>
            <person name="Bristow J."/>
            <person name="Markowitz V."/>
            <person name="Eisen J.A."/>
            <person name="Hugenholtz P."/>
            <person name="Kyrpides N.C."/>
            <person name="Klenk H.P."/>
        </authorList>
    </citation>
    <scope>NUCLEOTIDE SEQUENCE [LARGE SCALE GENOMIC DNA]</scope>
    <source>
        <strain evidence="4">DSM 14365 / CIP 107738 / JCM 11303 / AJ 13395 / SMP-2</strain>
    </source>
</reference>
<dbReference type="Gene3D" id="2.130.10.130">
    <property type="entry name" value="Integrin alpha, N-terminal"/>
    <property type="match status" value="1"/>
</dbReference>
<organism evidence="3 4">
    <name type="scientific">Haliangium ochraceum (strain DSM 14365 / JCM 11303 / SMP-2)</name>
    <dbReference type="NCBI Taxonomy" id="502025"/>
    <lineage>
        <taxon>Bacteria</taxon>
        <taxon>Pseudomonadati</taxon>
        <taxon>Myxococcota</taxon>
        <taxon>Polyangia</taxon>
        <taxon>Haliangiales</taxon>
        <taxon>Kofleriaceae</taxon>
        <taxon>Haliangium</taxon>
    </lineage>
</organism>
<dbReference type="Pfam" id="PF14312">
    <property type="entry name" value="FG-GAP_2"/>
    <property type="match status" value="2"/>
</dbReference>
<dbReference type="OrthoDB" id="9782766at2"/>
<evidence type="ECO:0000256" key="1">
    <source>
        <dbReference type="ARBA" id="ARBA00022729"/>
    </source>
</evidence>
<evidence type="ECO:0000313" key="3">
    <source>
        <dbReference type="EMBL" id="ACY13890.1"/>
    </source>
</evidence>
<evidence type="ECO:0000259" key="2">
    <source>
        <dbReference type="Pfam" id="PF12733"/>
    </source>
</evidence>
<dbReference type="eggNOG" id="COG3203">
    <property type="taxonomic scope" value="Bacteria"/>
</dbReference>
<dbReference type="SUPFAM" id="SSF69318">
    <property type="entry name" value="Integrin alpha N-terminal domain"/>
    <property type="match status" value="1"/>
</dbReference>
<dbReference type="HOGENOM" id="CLU_1193481_0_0_7"/>
<dbReference type="PANTHER" id="PTHR36220:SF1">
    <property type="entry name" value="GAMMA TUBULIN COMPLEX COMPONENT C-TERMINAL DOMAIN-CONTAINING PROTEIN"/>
    <property type="match status" value="1"/>
</dbReference>
<keyword evidence="1" id="KW-0732">Signal</keyword>
<dbReference type="STRING" id="502025.Hoch_1333"/>
<dbReference type="Pfam" id="PF12733">
    <property type="entry name" value="Cadherin-like"/>
    <property type="match status" value="1"/>
</dbReference>
<dbReference type="InterPro" id="IPR028994">
    <property type="entry name" value="Integrin_alpha_N"/>
</dbReference>
<dbReference type="Proteomes" id="UP000001880">
    <property type="component" value="Chromosome"/>
</dbReference>
<evidence type="ECO:0000313" key="4">
    <source>
        <dbReference type="Proteomes" id="UP000001880"/>
    </source>
</evidence>
<dbReference type="PANTHER" id="PTHR36220">
    <property type="entry name" value="UNNAMED PRODUCT"/>
    <property type="match status" value="1"/>
</dbReference>
<dbReference type="AlphaFoldDB" id="D0LTJ5"/>
<gene>
    <name evidence="3" type="ordered locus">Hoch_1333</name>
</gene>
<dbReference type="EMBL" id="CP001804">
    <property type="protein sequence ID" value="ACY13890.1"/>
    <property type="molecule type" value="Genomic_DNA"/>
</dbReference>
<protein>
    <recommendedName>
        <fullName evidence="2">Cadherin-like beta-sandwich-like domain-containing protein</fullName>
    </recommendedName>
</protein>
<accession>D0LTJ5</accession>
<sequence>MTAAGECRLNLRIELSGIAPALTVLPDIDDYVVSLPLSQAAVSLTATVRIAGDTLRVDGTPVASGAPSPAIALALGDTEVDIVVENALGWQRTYRVVLRRAAPLAQFPYGKASNTGADDLFGHALALLGDTLAVGADTEDSAATGIDGDQDSQEAADSGAVYVFRRTDAEWAQEAYIKASNTDAGDAFGAGLALASDVLVVGAPGEDSAAAGVDGDQDDDTAVDSGAVYVFH</sequence>
<feature type="domain" description="Cadherin-like beta-sandwich-like" evidence="2">
    <location>
        <begin position="25"/>
        <end position="100"/>
    </location>
</feature>
<dbReference type="KEGG" id="hoh:Hoch_1333"/>
<dbReference type="RefSeq" id="WP_012826499.1">
    <property type="nucleotide sequence ID" value="NC_013440.1"/>
</dbReference>
<dbReference type="InterPro" id="IPR025883">
    <property type="entry name" value="Cadherin-like_domain"/>
</dbReference>
<dbReference type="InterPro" id="IPR013517">
    <property type="entry name" value="FG-GAP"/>
</dbReference>